<sequence>MISVLCSSVVWKPCQANPSMCFPRCRSNSSASTSLPGDTASTSRSFFTLKLIVAKKELALQQRSSLCNTWVEMKGFTDTSGFLSRGLGIGFEF</sequence>
<dbReference type="AlphaFoldDB" id="A0AAN8AB70"/>
<dbReference type="EMBL" id="JAUZQC010000023">
    <property type="protein sequence ID" value="KAK5849554.1"/>
    <property type="molecule type" value="Genomic_DNA"/>
</dbReference>
<evidence type="ECO:0000313" key="2">
    <source>
        <dbReference type="Proteomes" id="UP001346869"/>
    </source>
</evidence>
<protein>
    <submittedName>
        <fullName evidence="1">Uncharacterized protein</fullName>
    </submittedName>
</protein>
<comment type="caution">
    <text evidence="1">The sequence shown here is derived from an EMBL/GenBank/DDBJ whole genome shotgun (WGS) entry which is preliminary data.</text>
</comment>
<proteinExistence type="predicted"/>
<dbReference type="Proteomes" id="UP001346869">
    <property type="component" value="Unassembled WGS sequence"/>
</dbReference>
<reference evidence="1 2" key="2">
    <citation type="journal article" date="2023" name="Mol. Biol. Evol.">
        <title>Genomics of Secondarily Temperate Adaptation in the Only Non-Antarctic Icefish.</title>
        <authorList>
            <person name="Rivera-Colon A.G."/>
            <person name="Rayamajhi N."/>
            <person name="Minhas B.F."/>
            <person name="Madrigal G."/>
            <person name="Bilyk K.T."/>
            <person name="Yoon V."/>
            <person name="Hune M."/>
            <person name="Gregory S."/>
            <person name="Cheng C.H.C."/>
            <person name="Catchen J.M."/>
        </authorList>
    </citation>
    <scope>NUCLEOTIDE SEQUENCE [LARGE SCALE GENOMIC DNA]</scope>
    <source>
        <strain evidence="1">JMC-PN-2008</strain>
    </source>
</reference>
<keyword evidence="2" id="KW-1185">Reference proteome</keyword>
<reference evidence="1 2" key="1">
    <citation type="journal article" date="2023" name="Genes (Basel)">
        <title>Chromosome-Level Genome Assembly and Circadian Gene Repertoire of the Patagonia Blennie Eleginops maclovinus-The Closest Ancestral Proxy of Antarctic Cryonotothenioids.</title>
        <authorList>
            <person name="Cheng C.C."/>
            <person name="Rivera-Colon A.G."/>
            <person name="Minhas B.F."/>
            <person name="Wilson L."/>
            <person name="Rayamajhi N."/>
            <person name="Vargas-Chacoff L."/>
            <person name="Catchen J.M."/>
        </authorList>
    </citation>
    <scope>NUCLEOTIDE SEQUENCE [LARGE SCALE GENOMIC DNA]</scope>
    <source>
        <strain evidence="1">JMC-PN-2008</strain>
    </source>
</reference>
<evidence type="ECO:0000313" key="1">
    <source>
        <dbReference type="EMBL" id="KAK5849554.1"/>
    </source>
</evidence>
<accession>A0AAN8AB70</accession>
<organism evidence="1 2">
    <name type="scientific">Eleginops maclovinus</name>
    <name type="common">Patagonian blennie</name>
    <name type="synonym">Eleginus maclovinus</name>
    <dbReference type="NCBI Taxonomy" id="56733"/>
    <lineage>
        <taxon>Eukaryota</taxon>
        <taxon>Metazoa</taxon>
        <taxon>Chordata</taxon>
        <taxon>Craniata</taxon>
        <taxon>Vertebrata</taxon>
        <taxon>Euteleostomi</taxon>
        <taxon>Actinopterygii</taxon>
        <taxon>Neopterygii</taxon>
        <taxon>Teleostei</taxon>
        <taxon>Neoteleostei</taxon>
        <taxon>Acanthomorphata</taxon>
        <taxon>Eupercaria</taxon>
        <taxon>Perciformes</taxon>
        <taxon>Notothenioidei</taxon>
        <taxon>Eleginopidae</taxon>
        <taxon>Eleginops</taxon>
    </lineage>
</organism>
<name>A0AAN8AB70_ELEMC</name>
<gene>
    <name evidence="1" type="ORF">PBY51_013881</name>
</gene>